<feature type="compositionally biased region" description="Basic and acidic residues" evidence="1">
    <location>
        <begin position="76"/>
        <end position="90"/>
    </location>
</feature>
<evidence type="ECO:0000313" key="3">
    <source>
        <dbReference type="Proteomes" id="UP001177670"/>
    </source>
</evidence>
<accession>A0AA40KWS7</accession>
<sequence>MKGLLHSRIIFSASSVCKLFEHVTTDTVQLITQTSILGPTFTHVFFNSTNNQKFYCIYLSPFHPFARQRSNVPPDRRILNRNEEPRVASREHRKHIPPLSRRGGLSRCVTGFTLVRRFLEMSSRQRLE</sequence>
<evidence type="ECO:0000313" key="2">
    <source>
        <dbReference type="EMBL" id="KAK1135572.1"/>
    </source>
</evidence>
<proteinExistence type="predicted"/>
<dbReference type="AlphaFoldDB" id="A0AA40KWS7"/>
<reference evidence="2" key="1">
    <citation type="submission" date="2021-10" db="EMBL/GenBank/DDBJ databases">
        <title>Melipona bicolor Genome sequencing and assembly.</title>
        <authorList>
            <person name="Araujo N.S."/>
            <person name="Arias M.C."/>
        </authorList>
    </citation>
    <scope>NUCLEOTIDE SEQUENCE</scope>
    <source>
        <strain evidence="2">USP_2M_L1-L4_2017</strain>
        <tissue evidence="2">Whole body</tissue>
    </source>
</reference>
<name>A0AA40KWS7_9HYME</name>
<organism evidence="2 3">
    <name type="scientific">Melipona bicolor</name>
    <dbReference type="NCBI Taxonomy" id="60889"/>
    <lineage>
        <taxon>Eukaryota</taxon>
        <taxon>Metazoa</taxon>
        <taxon>Ecdysozoa</taxon>
        <taxon>Arthropoda</taxon>
        <taxon>Hexapoda</taxon>
        <taxon>Insecta</taxon>
        <taxon>Pterygota</taxon>
        <taxon>Neoptera</taxon>
        <taxon>Endopterygota</taxon>
        <taxon>Hymenoptera</taxon>
        <taxon>Apocrita</taxon>
        <taxon>Aculeata</taxon>
        <taxon>Apoidea</taxon>
        <taxon>Anthophila</taxon>
        <taxon>Apidae</taxon>
        <taxon>Melipona</taxon>
    </lineage>
</organism>
<evidence type="ECO:0000256" key="1">
    <source>
        <dbReference type="SAM" id="MobiDB-lite"/>
    </source>
</evidence>
<dbReference type="Proteomes" id="UP001177670">
    <property type="component" value="Unassembled WGS sequence"/>
</dbReference>
<dbReference type="EMBL" id="JAHYIQ010000001">
    <property type="protein sequence ID" value="KAK1135572.1"/>
    <property type="molecule type" value="Genomic_DNA"/>
</dbReference>
<comment type="caution">
    <text evidence="2">The sequence shown here is derived from an EMBL/GenBank/DDBJ whole genome shotgun (WGS) entry which is preliminary data.</text>
</comment>
<feature type="region of interest" description="Disordered" evidence="1">
    <location>
        <begin position="76"/>
        <end position="99"/>
    </location>
</feature>
<protein>
    <submittedName>
        <fullName evidence="2">Uncharacterized protein</fullName>
    </submittedName>
</protein>
<gene>
    <name evidence="2" type="ORF">K0M31_000159</name>
</gene>
<keyword evidence="3" id="KW-1185">Reference proteome</keyword>